<proteinExistence type="predicted"/>
<evidence type="ECO:0000313" key="4">
    <source>
        <dbReference type="Proteomes" id="UP000247454"/>
    </source>
</evidence>
<feature type="signal peptide" evidence="2">
    <location>
        <begin position="1"/>
        <end position="46"/>
    </location>
</feature>
<reference evidence="3 4" key="1">
    <citation type="submission" date="2018-06" db="EMBL/GenBank/DDBJ databases">
        <title>Genomic Encyclopedia of Type Strains, Phase III (KMG-III): the genomes of soil and plant-associated and newly described type strains.</title>
        <authorList>
            <person name="Whitman W."/>
        </authorList>
    </citation>
    <scope>NUCLEOTIDE SEQUENCE [LARGE SCALE GENOMIC DNA]</scope>
    <source>
        <strain evidence="3 4">ORS 1419</strain>
    </source>
</reference>
<feature type="region of interest" description="Disordered" evidence="1">
    <location>
        <begin position="299"/>
        <end position="324"/>
    </location>
</feature>
<dbReference type="Proteomes" id="UP000247454">
    <property type="component" value="Unassembled WGS sequence"/>
</dbReference>
<dbReference type="EMBL" id="QJTF01000012">
    <property type="protein sequence ID" value="PYE87591.1"/>
    <property type="molecule type" value="Genomic_DNA"/>
</dbReference>
<evidence type="ECO:0000256" key="2">
    <source>
        <dbReference type="SAM" id="SignalP"/>
    </source>
</evidence>
<dbReference type="SUPFAM" id="SSF53474">
    <property type="entry name" value="alpha/beta-Hydrolases"/>
    <property type="match status" value="1"/>
</dbReference>
<dbReference type="Gene3D" id="3.40.50.1820">
    <property type="entry name" value="alpha/beta hydrolase"/>
    <property type="match status" value="1"/>
</dbReference>
<organism evidence="3 4">
    <name type="scientific">Phyllobacterium leguminum</name>
    <dbReference type="NCBI Taxonomy" id="314237"/>
    <lineage>
        <taxon>Bacteria</taxon>
        <taxon>Pseudomonadati</taxon>
        <taxon>Pseudomonadota</taxon>
        <taxon>Alphaproteobacteria</taxon>
        <taxon>Hyphomicrobiales</taxon>
        <taxon>Phyllobacteriaceae</taxon>
        <taxon>Phyllobacterium</taxon>
    </lineage>
</organism>
<dbReference type="InterPro" id="IPR029058">
    <property type="entry name" value="AB_hydrolase_fold"/>
</dbReference>
<accession>A0A318T400</accession>
<evidence type="ECO:0000256" key="1">
    <source>
        <dbReference type="SAM" id="MobiDB-lite"/>
    </source>
</evidence>
<gene>
    <name evidence="3" type="ORF">C7477_11293</name>
</gene>
<comment type="caution">
    <text evidence="3">The sequence shown here is derived from an EMBL/GenBank/DDBJ whole genome shotgun (WGS) entry which is preliminary data.</text>
</comment>
<dbReference type="AlphaFoldDB" id="A0A318T400"/>
<sequence length="324" mass="34849">MSSFGYQHSLKLGLTSPCQNVLMVKNPSMRTLSIVFSLGLALPAMASEPSRPVATPADIKKADMKQGPAGVRLGEGIVMKKKNETGQPEAGQKIVRNPQFLYRFYRPESPTAKTVILLHGSGGDETSLVPLASKIWPNAVLLGVRGRVLQEGRTRWYRSITPVKFDQKDVRAEADAFVIFLTKLAEGHNLDLSRATFVGYSNGANLLAATMLLHPDLVKRAVLMRPMPVLDETPVANLSKANVLTVAGSQDKVYAPYAPALSTLLRSNGARVDSRTVATGHLLGDEDVRIVSEWLGTQGPDGAPAVSMQADKPASRALPSPTSD</sequence>
<evidence type="ECO:0000313" key="3">
    <source>
        <dbReference type="EMBL" id="PYE87591.1"/>
    </source>
</evidence>
<protein>
    <submittedName>
        <fullName evidence="3">Phospholipase/carboxylesterase</fullName>
    </submittedName>
</protein>
<name>A0A318T400_9HYPH</name>
<feature type="chain" id="PRO_5016436892" evidence="2">
    <location>
        <begin position="47"/>
        <end position="324"/>
    </location>
</feature>
<keyword evidence="4" id="KW-1185">Reference proteome</keyword>
<keyword evidence="2" id="KW-0732">Signal</keyword>